<sequence>MATDFGSVVAAPPSGRGKALILDHRAYAQKVILRGGSIPWDDLALYTNFFDQAQELLRPDAALVDLGAFVDHLLAADHSLVDAMSARSRTGFAFKTLLSDETVASRTAEFASVVTGTAKSPIVLQIPSPLRWLARTHEIVGAGAADIERAHGENMSAYLAAWMRHFSGLPVALLLLDGRRADYPDLTADDLSAYTPVINAAQHYRWAVGLRADDRVDLADGSVKGVVLPAEHWLSDEPTLPEGDFLLAELPPNAEPETVLARIAHIA</sequence>
<evidence type="ECO:0000313" key="1">
    <source>
        <dbReference type="EMBL" id="SBW17802.1"/>
    </source>
</evidence>
<evidence type="ECO:0000313" key="2">
    <source>
        <dbReference type="Proteomes" id="UP000199013"/>
    </source>
</evidence>
<dbReference type="AlphaFoldDB" id="A0A1C3NTK1"/>
<gene>
    <name evidence="1" type="ORF">FDG2_0378</name>
</gene>
<accession>A0A1C3NTK1</accession>
<proteinExistence type="predicted"/>
<keyword evidence="2" id="KW-1185">Reference proteome</keyword>
<dbReference type="EMBL" id="FLUV01000162">
    <property type="protein sequence ID" value="SBW17802.1"/>
    <property type="molecule type" value="Genomic_DNA"/>
</dbReference>
<dbReference type="Proteomes" id="UP000199013">
    <property type="component" value="Unassembled WGS sequence"/>
</dbReference>
<organism evidence="1 2">
    <name type="scientific">Candidatus Protofrankia californiensis</name>
    <dbReference type="NCBI Taxonomy" id="1839754"/>
    <lineage>
        <taxon>Bacteria</taxon>
        <taxon>Bacillati</taxon>
        <taxon>Actinomycetota</taxon>
        <taxon>Actinomycetes</taxon>
        <taxon>Frankiales</taxon>
        <taxon>Frankiaceae</taxon>
        <taxon>Protofrankia</taxon>
    </lineage>
</organism>
<reference evidence="2" key="1">
    <citation type="submission" date="2016-02" db="EMBL/GenBank/DDBJ databases">
        <authorList>
            <person name="Wibberg D."/>
        </authorList>
    </citation>
    <scope>NUCLEOTIDE SEQUENCE [LARGE SCALE GENOMIC DNA]</scope>
</reference>
<protein>
    <submittedName>
        <fullName evidence="1">Uncharacterized protein</fullName>
    </submittedName>
</protein>
<name>A0A1C3NTK1_9ACTN</name>